<comment type="caution">
    <text evidence="2">The sequence shown here is derived from an EMBL/GenBank/DDBJ whole genome shotgun (WGS) entry which is preliminary data.</text>
</comment>
<keyword evidence="1" id="KW-0812">Transmembrane</keyword>
<gene>
    <name evidence="2" type="ORF">ACFOGJ_27430</name>
</gene>
<keyword evidence="3" id="KW-1185">Reference proteome</keyword>
<dbReference type="Pfam" id="PF05437">
    <property type="entry name" value="AzlD"/>
    <property type="match status" value="1"/>
</dbReference>
<accession>A0ABV7L972</accession>
<evidence type="ECO:0000313" key="3">
    <source>
        <dbReference type="Proteomes" id="UP001595528"/>
    </source>
</evidence>
<evidence type="ECO:0000313" key="2">
    <source>
        <dbReference type="EMBL" id="MFC3231009.1"/>
    </source>
</evidence>
<dbReference type="RefSeq" id="WP_379906477.1">
    <property type="nucleotide sequence ID" value="NZ_JBHRTR010000054.1"/>
</dbReference>
<keyword evidence="1" id="KW-1133">Transmembrane helix</keyword>
<sequence length="99" mass="10032">MTDSLTLAACAAIAVIAYLTRVGGFWLMAWVPLTPRVEGFLNALAGSVLVALVVPGAVRGDTALQAAVVAAVACMALTRRAVPSLLLGIATAAAWRALA</sequence>
<feature type="transmembrane region" description="Helical" evidence="1">
    <location>
        <begin position="39"/>
        <end position="58"/>
    </location>
</feature>
<evidence type="ECO:0000256" key="1">
    <source>
        <dbReference type="SAM" id="Phobius"/>
    </source>
</evidence>
<dbReference type="InterPro" id="IPR008407">
    <property type="entry name" value="Brnchd-chn_aa_trnsp_AzlD"/>
</dbReference>
<protein>
    <submittedName>
        <fullName evidence="2">AzlD family protein</fullName>
    </submittedName>
</protein>
<dbReference type="EMBL" id="JBHRTR010000054">
    <property type="protein sequence ID" value="MFC3231009.1"/>
    <property type="molecule type" value="Genomic_DNA"/>
</dbReference>
<name>A0ABV7L972_9PROT</name>
<reference evidence="3" key="1">
    <citation type="journal article" date="2019" name="Int. J. Syst. Evol. Microbiol.">
        <title>The Global Catalogue of Microorganisms (GCM) 10K type strain sequencing project: providing services to taxonomists for standard genome sequencing and annotation.</title>
        <authorList>
            <consortium name="The Broad Institute Genomics Platform"/>
            <consortium name="The Broad Institute Genome Sequencing Center for Infectious Disease"/>
            <person name="Wu L."/>
            <person name="Ma J."/>
        </authorList>
    </citation>
    <scope>NUCLEOTIDE SEQUENCE [LARGE SCALE GENOMIC DNA]</scope>
    <source>
        <strain evidence="3">KCTC 42964</strain>
    </source>
</reference>
<organism evidence="2 3">
    <name type="scientific">Marinibaculum pumilum</name>
    <dbReference type="NCBI Taxonomy" id="1766165"/>
    <lineage>
        <taxon>Bacteria</taxon>
        <taxon>Pseudomonadati</taxon>
        <taxon>Pseudomonadota</taxon>
        <taxon>Alphaproteobacteria</taxon>
        <taxon>Rhodospirillales</taxon>
        <taxon>Rhodospirillaceae</taxon>
        <taxon>Marinibaculum</taxon>
    </lineage>
</organism>
<dbReference type="Proteomes" id="UP001595528">
    <property type="component" value="Unassembled WGS sequence"/>
</dbReference>
<proteinExistence type="predicted"/>
<keyword evidence="1" id="KW-0472">Membrane</keyword>
<feature type="transmembrane region" description="Helical" evidence="1">
    <location>
        <begin position="6"/>
        <end position="27"/>
    </location>
</feature>